<sequence length="95" mass="10346">VHIYPETAANIAGVERVSPADQIADGIAHLNIDATLLHELVQGLEEVFRQQEGPSVKGIPANEAFADALDTAGAINRDLSCLVCPMVWYRREVYT</sequence>
<protein>
    <submittedName>
        <fullName evidence="1">Uncharacterized protein</fullName>
    </submittedName>
</protein>
<organism evidence="1">
    <name type="scientific">marine sediment metagenome</name>
    <dbReference type="NCBI Taxonomy" id="412755"/>
    <lineage>
        <taxon>unclassified sequences</taxon>
        <taxon>metagenomes</taxon>
        <taxon>ecological metagenomes</taxon>
    </lineage>
</organism>
<comment type="caution">
    <text evidence="1">The sequence shown here is derived from an EMBL/GenBank/DDBJ whole genome shotgun (WGS) entry which is preliminary data.</text>
</comment>
<evidence type="ECO:0000313" key="1">
    <source>
        <dbReference type="EMBL" id="GAH48432.1"/>
    </source>
</evidence>
<accession>X1FTV7</accession>
<name>X1FTV7_9ZZZZ</name>
<reference evidence="1" key="1">
    <citation type="journal article" date="2014" name="Front. Microbiol.">
        <title>High frequency of phylogenetically diverse reductive dehalogenase-homologous genes in deep subseafloor sedimentary metagenomes.</title>
        <authorList>
            <person name="Kawai M."/>
            <person name="Futagami T."/>
            <person name="Toyoda A."/>
            <person name="Takaki Y."/>
            <person name="Nishi S."/>
            <person name="Hori S."/>
            <person name="Arai W."/>
            <person name="Tsubouchi T."/>
            <person name="Morono Y."/>
            <person name="Uchiyama I."/>
            <person name="Ito T."/>
            <person name="Fujiyama A."/>
            <person name="Inagaki F."/>
            <person name="Takami H."/>
        </authorList>
    </citation>
    <scope>NUCLEOTIDE SEQUENCE</scope>
    <source>
        <strain evidence="1">Expedition CK06-06</strain>
    </source>
</reference>
<dbReference type="EMBL" id="BARU01020345">
    <property type="protein sequence ID" value="GAH48432.1"/>
    <property type="molecule type" value="Genomic_DNA"/>
</dbReference>
<dbReference type="AlphaFoldDB" id="X1FTV7"/>
<proteinExistence type="predicted"/>
<gene>
    <name evidence="1" type="ORF">S03H2_33427</name>
</gene>
<feature type="non-terminal residue" evidence="1">
    <location>
        <position position="1"/>
    </location>
</feature>